<dbReference type="InterPro" id="IPR032857">
    <property type="entry name" value="ALKBH4"/>
</dbReference>
<organism evidence="2 3">
    <name type="scientific">Asticcacaulis endophyticus</name>
    <dbReference type="NCBI Taxonomy" id="1395890"/>
    <lineage>
        <taxon>Bacteria</taxon>
        <taxon>Pseudomonadati</taxon>
        <taxon>Pseudomonadota</taxon>
        <taxon>Alphaproteobacteria</taxon>
        <taxon>Caulobacterales</taxon>
        <taxon>Caulobacteraceae</taxon>
        <taxon>Asticcacaulis</taxon>
    </lineage>
</organism>
<dbReference type="InterPro" id="IPR027450">
    <property type="entry name" value="AlkB-like"/>
</dbReference>
<protein>
    <recommendedName>
        <fullName evidence="1">Fe2OG dioxygenase domain-containing protein</fullName>
    </recommendedName>
</protein>
<dbReference type="InterPro" id="IPR005123">
    <property type="entry name" value="Oxoglu/Fe-dep_dioxygenase_dom"/>
</dbReference>
<reference evidence="2" key="2">
    <citation type="submission" date="2020-09" db="EMBL/GenBank/DDBJ databases">
        <authorList>
            <person name="Sun Q."/>
            <person name="Kim S."/>
        </authorList>
    </citation>
    <scope>NUCLEOTIDE SEQUENCE</scope>
    <source>
        <strain evidence="2">KCTC 32296</strain>
    </source>
</reference>
<reference evidence="2" key="1">
    <citation type="journal article" date="2014" name="Int. J. Syst. Evol. Microbiol.">
        <title>Complete genome sequence of Corynebacterium casei LMG S-19264T (=DSM 44701T), isolated from a smear-ripened cheese.</title>
        <authorList>
            <consortium name="US DOE Joint Genome Institute (JGI-PGF)"/>
            <person name="Walter F."/>
            <person name="Albersmeier A."/>
            <person name="Kalinowski J."/>
            <person name="Ruckert C."/>
        </authorList>
    </citation>
    <scope>NUCLEOTIDE SEQUENCE</scope>
    <source>
        <strain evidence="2">KCTC 32296</strain>
    </source>
</reference>
<dbReference type="EMBL" id="BMZB01000002">
    <property type="protein sequence ID" value="GGZ33424.1"/>
    <property type="molecule type" value="Genomic_DNA"/>
</dbReference>
<sequence>MLRECELGGGPPVLGLFDPPALAGLVYRANYVDEALEAALMADIDARPWSLELGRRHQWYGGDYDDTELGLPQAYRASAPPDRFGEVAERLCADGILPSVATRFGVNEYQPGQGIGAHMDRDNEVVASVAILSLGSGLMMDFVRPADKARQDVRSYYLHRRSLLLIAGEARYQWMHGIAPRRSDKICGLIRPRGRRLSIMFRCRPES</sequence>
<dbReference type="PROSITE" id="PS51471">
    <property type="entry name" value="FE2OG_OXY"/>
    <property type="match status" value="1"/>
</dbReference>
<name>A0A918Q524_9CAUL</name>
<dbReference type="GO" id="GO:0016491">
    <property type="term" value="F:oxidoreductase activity"/>
    <property type="evidence" value="ECO:0007669"/>
    <property type="project" value="TreeGrafter"/>
</dbReference>
<dbReference type="RefSeq" id="WP_189486278.1">
    <property type="nucleotide sequence ID" value="NZ_BMZB01000002.1"/>
</dbReference>
<dbReference type="Pfam" id="PF13532">
    <property type="entry name" value="2OG-FeII_Oxy_2"/>
    <property type="match status" value="1"/>
</dbReference>
<dbReference type="SUPFAM" id="SSF51197">
    <property type="entry name" value="Clavaminate synthase-like"/>
    <property type="match status" value="1"/>
</dbReference>
<dbReference type="PANTHER" id="PTHR12463:SF1">
    <property type="entry name" value="2-OXOGLUTARATE AND FE-DEPENDENT OXYGENASE FAMILY PROTEIN"/>
    <property type="match status" value="1"/>
</dbReference>
<keyword evidence="3" id="KW-1185">Reference proteome</keyword>
<gene>
    <name evidence="2" type="ORF">GCM10011273_19660</name>
</gene>
<evidence type="ECO:0000259" key="1">
    <source>
        <dbReference type="PROSITE" id="PS51471"/>
    </source>
</evidence>
<comment type="caution">
    <text evidence="2">The sequence shown here is derived from an EMBL/GenBank/DDBJ whole genome shotgun (WGS) entry which is preliminary data.</text>
</comment>
<dbReference type="InterPro" id="IPR037151">
    <property type="entry name" value="AlkB-like_sf"/>
</dbReference>
<proteinExistence type="predicted"/>
<feature type="domain" description="Fe2OG dioxygenase" evidence="1">
    <location>
        <begin position="98"/>
        <end position="205"/>
    </location>
</feature>
<evidence type="ECO:0000313" key="3">
    <source>
        <dbReference type="Proteomes" id="UP000662572"/>
    </source>
</evidence>
<accession>A0A918Q524</accession>
<dbReference type="GO" id="GO:0032451">
    <property type="term" value="F:demethylase activity"/>
    <property type="evidence" value="ECO:0007669"/>
    <property type="project" value="TreeGrafter"/>
</dbReference>
<dbReference type="AlphaFoldDB" id="A0A918Q524"/>
<evidence type="ECO:0000313" key="2">
    <source>
        <dbReference type="EMBL" id="GGZ33424.1"/>
    </source>
</evidence>
<dbReference type="PANTHER" id="PTHR12463">
    <property type="entry name" value="OXYGENASE-RELATED"/>
    <property type="match status" value="1"/>
</dbReference>
<dbReference type="Gene3D" id="2.60.120.590">
    <property type="entry name" value="Alpha-ketoglutarate-dependent dioxygenase AlkB-like"/>
    <property type="match status" value="1"/>
</dbReference>
<dbReference type="Proteomes" id="UP000662572">
    <property type="component" value="Unassembled WGS sequence"/>
</dbReference>
<dbReference type="GO" id="GO:0070988">
    <property type="term" value="P:demethylation"/>
    <property type="evidence" value="ECO:0007669"/>
    <property type="project" value="InterPro"/>
</dbReference>